<feature type="compositionally biased region" description="Polar residues" evidence="1">
    <location>
        <begin position="420"/>
        <end position="429"/>
    </location>
</feature>
<dbReference type="AlphaFoldDB" id="A0A6C0LNU5"/>
<organism evidence="2">
    <name type="scientific">viral metagenome</name>
    <dbReference type="NCBI Taxonomy" id="1070528"/>
    <lineage>
        <taxon>unclassified sequences</taxon>
        <taxon>metagenomes</taxon>
        <taxon>organismal metagenomes</taxon>
    </lineage>
</organism>
<dbReference type="InterPro" id="IPR043913">
    <property type="entry name" value="DUF5764"/>
</dbReference>
<feature type="region of interest" description="Disordered" evidence="1">
    <location>
        <begin position="397"/>
        <end position="429"/>
    </location>
</feature>
<feature type="compositionally biased region" description="Acidic residues" evidence="1">
    <location>
        <begin position="186"/>
        <end position="211"/>
    </location>
</feature>
<accession>A0A6C0LNU5</accession>
<sequence length="429" mass="47919">MSVLNKIMENASLYSEARNEYLKQMSTWIVPPLVEFFRKEYNTLADTEGKRVMSAFQTYCSEVPLWNQDVIDSNIGIILDNCRCDYMEELMTAVFIAYTKMLTAIRVNSRQKKLQITLPKLDHFLHRVFIECARSFWKAPYLFAQDLAPIEKQKNILQAEQICTEALSGAVRSLLPVKSILRDYLDDGEDKDEGEEKVEEKEEVEEDVEEKEEVKPVEVKEEVKPVEVKEAPVEVKEAPVEVKEAPVEVKEEVKPVEEIKSIQITETPKVIAELKSADEPPKPVVEPTVVQKLETNPEPPTIVPSEHQISDVPVAAPVIKISKEGAVGGAVATTPAPNVMIDTEPSVHFTPYDTVFDETTQGISHIRYSPKDGESDEYDTHPRLSFGASGAAIVADDVEDLEPAPLRAPTPVEDIDAPLGSTSDFEVLA</sequence>
<protein>
    <submittedName>
        <fullName evidence="2">Uncharacterized protein</fullName>
    </submittedName>
</protein>
<proteinExistence type="predicted"/>
<name>A0A6C0LNU5_9ZZZZ</name>
<feature type="region of interest" description="Disordered" evidence="1">
    <location>
        <begin position="186"/>
        <end position="216"/>
    </location>
</feature>
<evidence type="ECO:0000256" key="1">
    <source>
        <dbReference type="SAM" id="MobiDB-lite"/>
    </source>
</evidence>
<dbReference type="EMBL" id="MN740534">
    <property type="protein sequence ID" value="QHU32030.1"/>
    <property type="molecule type" value="Genomic_DNA"/>
</dbReference>
<evidence type="ECO:0000313" key="2">
    <source>
        <dbReference type="EMBL" id="QHU32030.1"/>
    </source>
</evidence>
<reference evidence="2" key="1">
    <citation type="journal article" date="2020" name="Nature">
        <title>Giant virus diversity and host interactions through global metagenomics.</title>
        <authorList>
            <person name="Schulz F."/>
            <person name="Roux S."/>
            <person name="Paez-Espino D."/>
            <person name="Jungbluth S."/>
            <person name="Walsh D.A."/>
            <person name="Denef V.J."/>
            <person name="McMahon K.D."/>
            <person name="Konstantinidis K.T."/>
            <person name="Eloe-Fadrosh E.A."/>
            <person name="Kyrpides N.C."/>
            <person name="Woyke T."/>
        </authorList>
    </citation>
    <scope>NUCLEOTIDE SEQUENCE</scope>
    <source>
        <strain evidence="2">GVMAG-M-3300027963-41</strain>
    </source>
</reference>
<dbReference type="Pfam" id="PF19068">
    <property type="entry name" value="DUF5764"/>
    <property type="match status" value="1"/>
</dbReference>